<dbReference type="PROSITE" id="PS50006">
    <property type="entry name" value="FHA_DOMAIN"/>
    <property type="match status" value="1"/>
</dbReference>
<dbReference type="PANTHER" id="PTHR24347">
    <property type="entry name" value="SERINE/THREONINE-PROTEIN KINASE"/>
    <property type="match status" value="1"/>
</dbReference>
<evidence type="ECO:0000259" key="6">
    <source>
        <dbReference type="PROSITE" id="PS50006"/>
    </source>
</evidence>
<dbReference type="Gene3D" id="1.10.510.10">
    <property type="entry name" value="Transferase(Phosphotransferase) domain 1"/>
    <property type="match status" value="1"/>
</dbReference>
<dbReference type="STRING" id="578458.D8PRX0"/>
<dbReference type="EMBL" id="GL377302">
    <property type="protein sequence ID" value="EFJ02555.1"/>
    <property type="molecule type" value="Genomic_DNA"/>
</dbReference>
<proteinExistence type="inferred from homology"/>
<dbReference type="eggNOG" id="KOG0032">
    <property type="taxonomic scope" value="Eukaryota"/>
</dbReference>
<reference evidence="8 9" key="1">
    <citation type="journal article" date="2010" name="Nat. Biotechnol.">
        <title>Genome sequence of the model mushroom Schizophyllum commune.</title>
        <authorList>
            <person name="Ohm R.A."/>
            <person name="de Jong J.F."/>
            <person name="Lugones L.G."/>
            <person name="Aerts A."/>
            <person name="Kothe E."/>
            <person name="Stajich J.E."/>
            <person name="de Vries R.P."/>
            <person name="Record E."/>
            <person name="Levasseur A."/>
            <person name="Baker S.E."/>
            <person name="Bartholomew K.A."/>
            <person name="Coutinho P.M."/>
            <person name="Erdmann S."/>
            <person name="Fowler T.J."/>
            <person name="Gathman A.C."/>
            <person name="Lombard V."/>
            <person name="Henrissat B."/>
            <person name="Knabe N."/>
            <person name="Kuees U."/>
            <person name="Lilly W.W."/>
            <person name="Lindquist E."/>
            <person name="Lucas S."/>
            <person name="Magnuson J.K."/>
            <person name="Piumi F."/>
            <person name="Raudaskoski M."/>
            <person name="Salamov A."/>
            <person name="Schmutz J."/>
            <person name="Schwarze F.W.M.R."/>
            <person name="vanKuyk P.A."/>
            <person name="Horton J.S."/>
            <person name="Grigoriev I.V."/>
            <person name="Woesten H.A.B."/>
        </authorList>
    </citation>
    <scope>NUCLEOTIDE SEQUENCE [LARGE SCALE GENOMIC DNA]</scope>
    <source>
        <strain evidence="9">H4-8 / FGSC 9210</strain>
    </source>
</reference>
<dbReference type="PROSITE" id="PS00108">
    <property type="entry name" value="PROTEIN_KINASE_ST"/>
    <property type="match status" value="1"/>
</dbReference>
<evidence type="ECO:0000256" key="3">
    <source>
        <dbReference type="ARBA" id="ARBA00022840"/>
    </source>
</evidence>
<sequence>MRSPSASRRRISTSLRSASAVKQLSQPRPANSRQRPSTRRLNANVCARLVTERDGNKEYINLAMNSNKPVLIGRNPRLCNYLLSDFHVSGIHCKLYAQAIQPAYNRIYLMLLQDMSRNGIKVNGDHFKHTSVILMHGDELNIPGSQTFQCLHVWKEPQEKTNLFDPTPPPQRGPGQIKHKNMGQYIVTSKCLGSGAFATVHLAIDPSNHRQVACKTICARRKKDKRQVLLEVEMLKRPNINEVYDCVESDKHFVNIFLQLCTGGDLFTYITEHSARGRLICEAETKYIMYQIFQAVKYLHDSFISHRDLKPENIFLHTPGAYPRIMIGDFGLARPNADQATFNVVGTVSYLPPEGVLALDRKVDKSSFFANSSSRRLQDLTYVGLPSDCWSAGVIMYIMLTGCHPFDNERNDASERWIDHIQESHEVENSQQPSQQYLRGEARLKAKIARGMVEFSHDWIDFPAAHELVSDLLIMDPAQRATVDEALTSTWITSQADILDQMYRERVLSDEDALKKISAPVAPPPAQVRSSSA</sequence>
<dbReference type="GO" id="GO:0005524">
    <property type="term" value="F:ATP binding"/>
    <property type="evidence" value="ECO:0007669"/>
    <property type="project" value="UniProtKB-UniRule"/>
</dbReference>
<comment type="similarity">
    <text evidence="1">Belongs to the protein kinase superfamily. CAMK Ser/Thr protein kinase family. CHEK2 subfamily.</text>
</comment>
<dbReference type="InterPro" id="IPR000253">
    <property type="entry name" value="FHA_dom"/>
</dbReference>
<dbReference type="InterPro" id="IPR017441">
    <property type="entry name" value="Protein_kinase_ATP_BS"/>
</dbReference>
<dbReference type="Gene3D" id="2.60.200.20">
    <property type="match status" value="1"/>
</dbReference>
<dbReference type="InterPro" id="IPR008271">
    <property type="entry name" value="Ser/Thr_kinase_AS"/>
</dbReference>
<dbReference type="VEuPathDB" id="FungiDB:SCHCODRAFT_02684163"/>
<organism evidence="9">
    <name type="scientific">Schizophyllum commune (strain H4-8 / FGSC 9210)</name>
    <name type="common">Split gill fungus</name>
    <dbReference type="NCBI Taxonomy" id="578458"/>
    <lineage>
        <taxon>Eukaryota</taxon>
        <taxon>Fungi</taxon>
        <taxon>Dikarya</taxon>
        <taxon>Basidiomycota</taxon>
        <taxon>Agaricomycotina</taxon>
        <taxon>Agaricomycetes</taxon>
        <taxon>Agaricomycetidae</taxon>
        <taxon>Agaricales</taxon>
        <taxon>Schizophyllaceae</taxon>
        <taxon>Schizophyllum</taxon>
    </lineage>
</organism>
<dbReference type="SUPFAM" id="SSF49879">
    <property type="entry name" value="SMAD/FHA domain"/>
    <property type="match status" value="1"/>
</dbReference>
<evidence type="ECO:0000256" key="2">
    <source>
        <dbReference type="ARBA" id="ARBA00022741"/>
    </source>
</evidence>
<dbReference type="PROSITE" id="PS00107">
    <property type="entry name" value="PROTEIN_KINASE_ATP"/>
    <property type="match status" value="1"/>
</dbReference>
<feature type="domain" description="Protein kinase" evidence="7">
    <location>
        <begin position="186"/>
        <end position="492"/>
    </location>
</feature>
<name>D8PRX0_SCHCM</name>
<feature type="domain" description="FHA" evidence="6">
    <location>
        <begin position="70"/>
        <end position="127"/>
    </location>
</feature>
<dbReference type="AlphaFoldDB" id="D8PRX0"/>
<dbReference type="InterPro" id="IPR008984">
    <property type="entry name" value="SMAD_FHA_dom_sf"/>
</dbReference>
<dbReference type="InterPro" id="IPR000719">
    <property type="entry name" value="Prot_kinase_dom"/>
</dbReference>
<dbReference type="Pfam" id="PF00498">
    <property type="entry name" value="FHA"/>
    <property type="match status" value="1"/>
</dbReference>
<evidence type="ECO:0000313" key="9">
    <source>
        <dbReference type="Proteomes" id="UP000007431"/>
    </source>
</evidence>
<evidence type="ECO:0000256" key="4">
    <source>
        <dbReference type="PROSITE-ProRule" id="PRU10141"/>
    </source>
</evidence>
<feature type="binding site" evidence="4">
    <location>
        <position position="215"/>
    </location>
    <ligand>
        <name>ATP</name>
        <dbReference type="ChEBI" id="CHEBI:30616"/>
    </ligand>
</feature>
<dbReference type="HOGENOM" id="CLU_475031_0_0_1"/>
<keyword evidence="9" id="KW-1185">Reference proteome</keyword>
<dbReference type="OMA" id="HKHLGYV"/>
<evidence type="ECO:0000313" key="8">
    <source>
        <dbReference type="EMBL" id="EFJ02555.1"/>
    </source>
</evidence>
<dbReference type="PROSITE" id="PS50011">
    <property type="entry name" value="PROTEIN_KINASE_DOM"/>
    <property type="match status" value="1"/>
</dbReference>
<gene>
    <name evidence="8" type="ORF">SCHCODRAFT_104275</name>
</gene>
<evidence type="ECO:0008006" key="10">
    <source>
        <dbReference type="Google" id="ProtNLM"/>
    </source>
</evidence>
<evidence type="ECO:0000259" key="7">
    <source>
        <dbReference type="PROSITE" id="PS50011"/>
    </source>
</evidence>
<dbReference type="InParanoid" id="D8PRX0"/>
<protein>
    <recommendedName>
        <fullName evidence="10">Kinase-like protein</fullName>
    </recommendedName>
</protein>
<accession>D8PRX0</accession>
<dbReference type="Proteomes" id="UP000007431">
    <property type="component" value="Unassembled WGS sequence"/>
</dbReference>
<evidence type="ECO:0000256" key="1">
    <source>
        <dbReference type="ARBA" id="ARBA00005575"/>
    </source>
</evidence>
<dbReference type="SMART" id="SM00240">
    <property type="entry name" value="FHA"/>
    <property type="match status" value="1"/>
</dbReference>
<feature type="region of interest" description="Disordered" evidence="5">
    <location>
        <begin position="1"/>
        <end position="39"/>
    </location>
</feature>
<dbReference type="SMART" id="SM00220">
    <property type="entry name" value="S_TKc"/>
    <property type="match status" value="1"/>
</dbReference>
<keyword evidence="3 4" id="KW-0067">ATP-binding</keyword>
<dbReference type="InterPro" id="IPR011009">
    <property type="entry name" value="Kinase-like_dom_sf"/>
</dbReference>
<dbReference type="GO" id="GO:0004672">
    <property type="term" value="F:protein kinase activity"/>
    <property type="evidence" value="ECO:0007669"/>
    <property type="project" value="InterPro"/>
</dbReference>
<keyword evidence="2 4" id="KW-0547">Nucleotide-binding</keyword>
<feature type="non-terminal residue" evidence="8">
    <location>
        <position position="533"/>
    </location>
</feature>
<evidence type="ECO:0000256" key="5">
    <source>
        <dbReference type="SAM" id="MobiDB-lite"/>
    </source>
</evidence>
<dbReference type="SUPFAM" id="SSF56112">
    <property type="entry name" value="Protein kinase-like (PK-like)"/>
    <property type="match status" value="1"/>
</dbReference>
<dbReference type="Pfam" id="PF00069">
    <property type="entry name" value="Pkinase"/>
    <property type="match status" value="1"/>
</dbReference>